<dbReference type="Pfam" id="PF01557">
    <property type="entry name" value="FAA_hydrolase"/>
    <property type="match status" value="1"/>
</dbReference>
<accession>A0ABP7ZN12</accession>
<reference evidence="5" key="2">
    <citation type="submission" date="2023-12" db="EMBL/GenBank/DDBJ databases">
        <authorList>
            <person name="Sun Q."/>
            <person name="Inoue M."/>
        </authorList>
    </citation>
    <scope>NUCLEOTIDE SEQUENCE</scope>
    <source>
        <strain evidence="5">JCM 17590</strain>
    </source>
</reference>
<proteinExistence type="inferred from homology"/>
<dbReference type="GO" id="GO:0016787">
    <property type="term" value="F:hydrolase activity"/>
    <property type="evidence" value="ECO:0007669"/>
    <property type="project" value="UniProtKB-KW"/>
</dbReference>
<gene>
    <name evidence="5" type="ORF">GCM10022286_28280</name>
</gene>
<feature type="region of interest" description="Disordered" evidence="3">
    <location>
        <begin position="273"/>
        <end position="294"/>
    </location>
</feature>
<name>A0ABP7ZN12_9MICO</name>
<dbReference type="InterPro" id="IPR036663">
    <property type="entry name" value="Fumarylacetoacetase_C_sf"/>
</dbReference>
<evidence type="ECO:0000256" key="1">
    <source>
        <dbReference type="ARBA" id="ARBA00010211"/>
    </source>
</evidence>
<organism evidence="5 6">
    <name type="scientific">Gryllotalpicola daejeonensis</name>
    <dbReference type="NCBI Taxonomy" id="993087"/>
    <lineage>
        <taxon>Bacteria</taxon>
        <taxon>Bacillati</taxon>
        <taxon>Actinomycetota</taxon>
        <taxon>Actinomycetes</taxon>
        <taxon>Micrococcales</taxon>
        <taxon>Microbacteriaceae</taxon>
        <taxon>Gryllotalpicola</taxon>
    </lineage>
</organism>
<dbReference type="Gene3D" id="3.90.850.10">
    <property type="entry name" value="Fumarylacetoacetase-like, C-terminal domain"/>
    <property type="match status" value="1"/>
</dbReference>
<evidence type="ECO:0000259" key="4">
    <source>
        <dbReference type="Pfam" id="PF01557"/>
    </source>
</evidence>
<dbReference type="RefSeq" id="WP_344792531.1">
    <property type="nucleotide sequence ID" value="NZ_BAABBV010000002.1"/>
</dbReference>
<dbReference type="EMBL" id="BAABBV010000002">
    <property type="protein sequence ID" value="GAA4165299.1"/>
    <property type="molecule type" value="Genomic_DNA"/>
</dbReference>
<dbReference type="Proteomes" id="UP001415169">
    <property type="component" value="Unassembled WGS sequence"/>
</dbReference>
<dbReference type="PANTHER" id="PTHR42796:SF4">
    <property type="entry name" value="FUMARYLACETOACETATE HYDROLASE DOMAIN-CONTAINING PROTEIN 2A"/>
    <property type="match status" value="1"/>
</dbReference>
<evidence type="ECO:0000313" key="6">
    <source>
        <dbReference type="Proteomes" id="UP001415169"/>
    </source>
</evidence>
<protein>
    <submittedName>
        <fullName evidence="5">Fumarylacetoacetate hydrolase family protein</fullName>
    </submittedName>
</protein>
<reference evidence="5" key="1">
    <citation type="journal article" date="2014" name="Int. J. Syst. Evol. Microbiol.">
        <title>Complete genome of a new Firmicutes species belonging to the dominant human colonic microbiota ('Ruminococcus bicirculans') reveals two chromosomes and a selective capacity to utilize plant glucans.</title>
        <authorList>
            <consortium name="NISC Comparative Sequencing Program"/>
            <person name="Wegmann U."/>
            <person name="Louis P."/>
            <person name="Goesmann A."/>
            <person name="Henrissat B."/>
            <person name="Duncan S.H."/>
            <person name="Flint H.J."/>
        </authorList>
    </citation>
    <scope>NUCLEOTIDE SEQUENCE</scope>
    <source>
        <strain evidence="5">JCM 17590</strain>
    </source>
</reference>
<feature type="domain" description="Fumarylacetoacetase-like C-terminal" evidence="4">
    <location>
        <begin position="67"/>
        <end position="268"/>
    </location>
</feature>
<evidence type="ECO:0000256" key="3">
    <source>
        <dbReference type="SAM" id="MobiDB-lite"/>
    </source>
</evidence>
<dbReference type="PANTHER" id="PTHR42796">
    <property type="entry name" value="FUMARYLACETOACETATE HYDROLASE DOMAIN-CONTAINING PROTEIN 2A-RELATED"/>
    <property type="match status" value="1"/>
</dbReference>
<dbReference type="SUPFAM" id="SSF56529">
    <property type="entry name" value="FAH"/>
    <property type="match status" value="1"/>
</dbReference>
<evidence type="ECO:0000256" key="2">
    <source>
        <dbReference type="ARBA" id="ARBA00022723"/>
    </source>
</evidence>
<dbReference type="InterPro" id="IPR051121">
    <property type="entry name" value="FAH"/>
</dbReference>
<comment type="caution">
    <text evidence="5">The sequence shown here is derived from an EMBL/GenBank/DDBJ whole genome shotgun (WGS) entry which is preliminary data.</text>
</comment>
<keyword evidence="5" id="KW-0378">Hydrolase</keyword>
<sequence>MKLATVRGPDGSTVAVRIDGDTATELGVPDVGAVLRGAELSAVAETVGTQHPVESLDYAPLVTEPGKIICVGLNYRAHILEMKRDLPEYPVLFAKFADCLVGDGDDIVLPPESDQIDWEGELAVVIGTRVRRATAEQAQAAIAGYSICNDVSMRDWQFRTREWLQGKIWADSTPLGPVLATPDEIPDEAYLVTTVDGVEKQRGDIHDLVHDPVQLVEYISTVLPLNPGDVIVTGTPGGVGHAREPQEFLSAGQTVTVTIDGIGTLSNTTVAERSSERGAGAGQGVPEPVAQGAS</sequence>
<comment type="similarity">
    <text evidence="1">Belongs to the FAH family.</text>
</comment>
<keyword evidence="2" id="KW-0479">Metal-binding</keyword>
<dbReference type="InterPro" id="IPR011234">
    <property type="entry name" value="Fumarylacetoacetase-like_C"/>
</dbReference>
<evidence type="ECO:0000313" key="5">
    <source>
        <dbReference type="EMBL" id="GAA4165299.1"/>
    </source>
</evidence>
<keyword evidence="6" id="KW-1185">Reference proteome</keyword>